<dbReference type="AlphaFoldDB" id="A0A391P181"/>
<dbReference type="Gene3D" id="2.30.40.10">
    <property type="entry name" value="Urease, subunit C, domain 1"/>
    <property type="match status" value="1"/>
</dbReference>
<protein>
    <submittedName>
        <fullName evidence="6">Guanine deaminase</fullName>
    </submittedName>
</protein>
<keyword evidence="2" id="KW-0479">Metal-binding</keyword>
<reference evidence="7" key="1">
    <citation type="submission" date="2018-09" db="EMBL/GenBank/DDBJ databases">
        <title>Draft Genome Sequence of Mediterraneibacter sp. KCTC 15684.</title>
        <authorList>
            <person name="Kim J.S."/>
            <person name="Han K.I."/>
            <person name="Suh M.K."/>
            <person name="Lee K.C."/>
            <person name="Eom M.K."/>
            <person name="Lee J.H."/>
            <person name="Park S.H."/>
            <person name="Kang S.W."/>
            <person name="Park J.E."/>
            <person name="Oh B.S."/>
            <person name="Yu S.Y."/>
            <person name="Choi S.H."/>
            <person name="Lee D.H."/>
            <person name="Yoon H."/>
            <person name="Kim B."/>
            <person name="Yang S.J."/>
            <person name="Lee J.S."/>
        </authorList>
    </citation>
    <scope>NUCLEOTIDE SEQUENCE [LARGE SCALE GENOMIC DNA]</scope>
    <source>
        <strain evidence="7">KCTC 15684</strain>
    </source>
</reference>
<organism evidence="6 7">
    <name type="scientific">Mediterraneibacter butyricigenes</name>
    <dbReference type="NCBI Taxonomy" id="2316025"/>
    <lineage>
        <taxon>Bacteria</taxon>
        <taxon>Bacillati</taxon>
        <taxon>Bacillota</taxon>
        <taxon>Clostridia</taxon>
        <taxon>Lachnospirales</taxon>
        <taxon>Lachnospiraceae</taxon>
        <taxon>Mediterraneibacter</taxon>
    </lineage>
</organism>
<dbReference type="RefSeq" id="WP_119298385.1">
    <property type="nucleotide sequence ID" value="NZ_BHGK01000001.1"/>
</dbReference>
<evidence type="ECO:0000256" key="3">
    <source>
        <dbReference type="ARBA" id="ARBA00022801"/>
    </source>
</evidence>
<dbReference type="Pfam" id="PF01979">
    <property type="entry name" value="Amidohydro_1"/>
    <property type="match status" value="1"/>
</dbReference>
<feature type="domain" description="Amidohydrolase-related" evidence="5">
    <location>
        <begin position="61"/>
        <end position="424"/>
    </location>
</feature>
<evidence type="ECO:0000313" key="6">
    <source>
        <dbReference type="EMBL" id="GCA67734.1"/>
    </source>
</evidence>
<dbReference type="GO" id="GO:0005829">
    <property type="term" value="C:cytosol"/>
    <property type="evidence" value="ECO:0007669"/>
    <property type="project" value="TreeGrafter"/>
</dbReference>
<keyword evidence="4" id="KW-0862">Zinc</keyword>
<dbReference type="PANTHER" id="PTHR11271:SF6">
    <property type="entry name" value="GUANINE DEAMINASE"/>
    <property type="match status" value="1"/>
</dbReference>
<evidence type="ECO:0000256" key="1">
    <source>
        <dbReference type="ARBA" id="ARBA00001947"/>
    </source>
</evidence>
<dbReference type="SUPFAM" id="SSF51338">
    <property type="entry name" value="Composite domain of metallo-dependent hydrolases"/>
    <property type="match status" value="1"/>
</dbReference>
<dbReference type="EMBL" id="BHGK01000001">
    <property type="protein sequence ID" value="GCA67734.1"/>
    <property type="molecule type" value="Genomic_DNA"/>
</dbReference>
<proteinExistence type="predicted"/>
<comment type="cofactor">
    <cofactor evidence="1">
        <name>Zn(2+)</name>
        <dbReference type="ChEBI" id="CHEBI:29105"/>
    </cofactor>
</comment>
<keyword evidence="7" id="KW-1185">Reference proteome</keyword>
<dbReference type="SUPFAM" id="SSF51556">
    <property type="entry name" value="Metallo-dependent hydrolases"/>
    <property type="match status" value="1"/>
</dbReference>
<evidence type="ECO:0000256" key="4">
    <source>
        <dbReference type="ARBA" id="ARBA00022833"/>
    </source>
</evidence>
<dbReference type="InterPro" id="IPR011059">
    <property type="entry name" value="Metal-dep_hydrolase_composite"/>
</dbReference>
<evidence type="ECO:0000256" key="2">
    <source>
        <dbReference type="ARBA" id="ARBA00022723"/>
    </source>
</evidence>
<evidence type="ECO:0000313" key="7">
    <source>
        <dbReference type="Proteomes" id="UP000265643"/>
    </source>
</evidence>
<dbReference type="Proteomes" id="UP000265643">
    <property type="component" value="Unassembled WGS sequence"/>
</dbReference>
<dbReference type="Gene3D" id="3.20.20.140">
    <property type="entry name" value="Metal-dependent hydrolases"/>
    <property type="match status" value="1"/>
</dbReference>
<dbReference type="GO" id="GO:0008270">
    <property type="term" value="F:zinc ion binding"/>
    <property type="evidence" value="ECO:0007669"/>
    <property type="project" value="TreeGrafter"/>
</dbReference>
<dbReference type="InterPro" id="IPR051607">
    <property type="entry name" value="Metallo-dep_hydrolases"/>
</dbReference>
<accession>A0A391P181</accession>
<dbReference type="PANTHER" id="PTHR11271">
    <property type="entry name" value="GUANINE DEAMINASE"/>
    <property type="match status" value="1"/>
</dbReference>
<comment type="caution">
    <text evidence="6">The sequence shown here is derived from an EMBL/GenBank/DDBJ whole genome shotgun (WGS) entry which is preliminary data.</text>
</comment>
<dbReference type="InterPro" id="IPR032466">
    <property type="entry name" value="Metal_Hydrolase"/>
</dbReference>
<name>A0A391P181_9FIRM</name>
<dbReference type="InterPro" id="IPR006680">
    <property type="entry name" value="Amidohydro-rel"/>
</dbReference>
<sequence>MSTKNVQIYHGDIIYSKSKTEFSVNPDSYLVVKEEKVEGIYPVIPEEYKEVPVTDYGRNLIIPAFSDLHIHASQFVQRGVGMDCLLFDWLNTYTFPQESNFKDPEYAKLIYDQVVQELLRHGTMHASLFTTIHYDASDYLFRAFEKHGMYGYIGKVNMDQNSPDFLCETTEDSLKETERFVYEHTGRTAGSHVKPILTPRFAPTCSHKMMEGLGKIAKKYQCGLQTHLSESREEVKFALEMFPEFESDAQIYEKYGMLEYGPSIFAHVIFPNEKDLEILKATGSMAVHCPDATVNITAGLMPAAAMWEQDINISLGSDIGGGHHAGIYHQIARTVQASKMKEFYEPEENRRLTFQEAFYLGTVGGGSCFGKVGSFEPGYQFNALVLGNLEDKGFELTPEERLEKFCYAGDDRNILERFLDGKKVVLN</sequence>
<keyword evidence="3" id="KW-0378">Hydrolase</keyword>
<dbReference type="GO" id="GO:0046098">
    <property type="term" value="P:guanine metabolic process"/>
    <property type="evidence" value="ECO:0007669"/>
    <property type="project" value="TreeGrafter"/>
</dbReference>
<dbReference type="GO" id="GO:0008892">
    <property type="term" value="F:guanine deaminase activity"/>
    <property type="evidence" value="ECO:0007669"/>
    <property type="project" value="TreeGrafter"/>
</dbReference>
<gene>
    <name evidence="6" type="ORF">KGMB01110_21700</name>
</gene>
<evidence type="ECO:0000259" key="5">
    <source>
        <dbReference type="Pfam" id="PF01979"/>
    </source>
</evidence>